<feature type="domain" description="SUZ" evidence="2">
    <location>
        <begin position="1"/>
        <end position="72"/>
    </location>
</feature>
<dbReference type="PANTHER" id="PTHR31796:SF2">
    <property type="entry name" value="SUZ DOMAIN-CONTAINING PROTEIN 1"/>
    <property type="match status" value="1"/>
</dbReference>
<evidence type="ECO:0000259" key="2">
    <source>
        <dbReference type="PROSITE" id="PS51673"/>
    </source>
</evidence>
<name>A0A165KKA5_9APHY</name>
<dbReference type="InterPro" id="IPR024771">
    <property type="entry name" value="SUZ"/>
</dbReference>
<proteinExistence type="predicted"/>
<evidence type="ECO:0000256" key="1">
    <source>
        <dbReference type="SAM" id="MobiDB-lite"/>
    </source>
</evidence>
<gene>
    <name evidence="3" type="ORF">DAEQUDRAFT_734046</name>
</gene>
<dbReference type="STRING" id="1314783.A0A165KKA5"/>
<evidence type="ECO:0000313" key="3">
    <source>
        <dbReference type="EMBL" id="KZT63247.1"/>
    </source>
</evidence>
<feature type="compositionally biased region" description="Polar residues" evidence="1">
    <location>
        <begin position="43"/>
        <end position="52"/>
    </location>
</feature>
<feature type="region of interest" description="Disordered" evidence="1">
    <location>
        <begin position="1"/>
        <end position="21"/>
    </location>
</feature>
<accession>A0A165KKA5</accession>
<dbReference type="AlphaFoldDB" id="A0A165KKA5"/>
<dbReference type="PANTHER" id="PTHR31796">
    <property type="entry name" value="SUZ DOMAIN-CONTAINING PROTEIN 1"/>
    <property type="match status" value="1"/>
</dbReference>
<evidence type="ECO:0000313" key="4">
    <source>
        <dbReference type="Proteomes" id="UP000076727"/>
    </source>
</evidence>
<dbReference type="InterPro" id="IPR039228">
    <property type="entry name" value="SZRD1"/>
</dbReference>
<organism evidence="3 4">
    <name type="scientific">Daedalea quercina L-15889</name>
    <dbReference type="NCBI Taxonomy" id="1314783"/>
    <lineage>
        <taxon>Eukaryota</taxon>
        <taxon>Fungi</taxon>
        <taxon>Dikarya</taxon>
        <taxon>Basidiomycota</taxon>
        <taxon>Agaricomycotina</taxon>
        <taxon>Agaricomycetes</taxon>
        <taxon>Polyporales</taxon>
        <taxon>Fomitopsis</taxon>
    </lineage>
</organism>
<dbReference type="OrthoDB" id="5373615at2759"/>
<feature type="compositionally biased region" description="Low complexity" evidence="1">
    <location>
        <begin position="113"/>
        <end position="127"/>
    </location>
</feature>
<keyword evidence="4" id="KW-1185">Reference proteome</keyword>
<sequence length="142" mass="14984">MPELVVSGSGTNSAMPPPPAAFQPLLKILKRPTAGLVLPGPASPSSADTSKSYAEREAQYQAARQRIFNDSPRQSTAEGRFTDTERKAATEPKPPAPTDTANVKIIRAPRGPSPDTTSASSATSKPSRGFTHKRGVRSTTRG</sequence>
<reference evidence="3 4" key="1">
    <citation type="journal article" date="2016" name="Mol. Biol. Evol.">
        <title>Comparative Genomics of Early-Diverging Mushroom-Forming Fungi Provides Insights into the Origins of Lignocellulose Decay Capabilities.</title>
        <authorList>
            <person name="Nagy L.G."/>
            <person name="Riley R."/>
            <person name="Tritt A."/>
            <person name="Adam C."/>
            <person name="Daum C."/>
            <person name="Floudas D."/>
            <person name="Sun H."/>
            <person name="Yadav J.S."/>
            <person name="Pangilinan J."/>
            <person name="Larsson K.H."/>
            <person name="Matsuura K."/>
            <person name="Barry K."/>
            <person name="Labutti K."/>
            <person name="Kuo R."/>
            <person name="Ohm R.A."/>
            <person name="Bhattacharya S.S."/>
            <person name="Shirouzu T."/>
            <person name="Yoshinaga Y."/>
            <person name="Martin F.M."/>
            <person name="Grigoriev I.V."/>
            <person name="Hibbett D.S."/>
        </authorList>
    </citation>
    <scope>NUCLEOTIDE SEQUENCE [LARGE SCALE GENOMIC DNA]</scope>
    <source>
        <strain evidence="3 4">L-15889</strain>
    </source>
</reference>
<feature type="region of interest" description="Disordered" evidence="1">
    <location>
        <begin position="35"/>
        <end position="142"/>
    </location>
</feature>
<dbReference type="Pfam" id="PF12752">
    <property type="entry name" value="SUZ"/>
    <property type="match status" value="1"/>
</dbReference>
<dbReference type="EMBL" id="KV429208">
    <property type="protein sequence ID" value="KZT63247.1"/>
    <property type="molecule type" value="Genomic_DNA"/>
</dbReference>
<dbReference type="PROSITE" id="PS51673">
    <property type="entry name" value="SUZ"/>
    <property type="match status" value="1"/>
</dbReference>
<dbReference type="Proteomes" id="UP000076727">
    <property type="component" value="Unassembled WGS sequence"/>
</dbReference>
<protein>
    <recommendedName>
        <fullName evidence="2">SUZ domain-containing protein</fullName>
    </recommendedName>
</protein>
<feature type="compositionally biased region" description="Basic and acidic residues" evidence="1">
    <location>
        <begin position="80"/>
        <end position="90"/>
    </location>
</feature>